<dbReference type="Gene3D" id="3.30.420.10">
    <property type="entry name" value="Ribonuclease H-like superfamily/Ribonuclease H"/>
    <property type="match status" value="1"/>
</dbReference>
<name>A0AAF0URF7_SOLVR</name>
<dbReference type="Gene3D" id="1.10.340.70">
    <property type="match status" value="1"/>
</dbReference>
<dbReference type="SUPFAM" id="SSF53098">
    <property type="entry name" value="Ribonuclease H-like"/>
    <property type="match status" value="1"/>
</dbReference>
<dbReference type="EMBL" id="CP133621">
    <property type="protein sequence ID" value="WMV49781.1"/>
    <property type="molecule type" value="Genomic_DNA"/>
</dbReference>
<keyword evidence="3" id="KW-1185">Reference proteome</keyword>
<feature type="domain" description="Integrase catalytic" evidence="1">
    <location>
        <begin position="76"/>
        <end position="168"/>
    </location>
</feature>
<gene>
    <name evidence="2" type="ORF">MTR67_043166</name>
</gene>
<evidence type="ECO:0000313" key="2">
    <source>
        <dbReference type="EMBL" id="WMV49781.1"/>
    </source>
</evidence>
<dbReference type="PANTHER" id="PTHR37984:SF15">
    <property type="entry name" value="INTEGRASE CATALYTIC DOMAIN-CONTAINING PROTEIN"/>
    <property type="match status" value="1"/>
</dbReference>
<dbReference type="Pfam" id="PF17921">
    <property type="entry name" value="Integrase_H2C2"/>
    <property type="match status" value="1"/>
</dbReference>
<dbReference type="GO" id="GO:0003676">
    <property type="term" value="F:nucleic acid binding"/>
    <property type="evidence" value="ECO:0007669"/>
    <property type="project" value="InterPro"/>
</dbReference>
<dbReference type="GO" id="GO:0015074">
    <property type="term" value="P:DNA integration"/>
    <property type="evidence" value="ECO:0007669"/>
    <property type="project" value="InterPro"/>
</dbReference>
<organism evidence="2 3">
    <name type="scientific">Solanum verrucosum</name>
    <dbReference type="NCBI Taxonomy" id="315347"/>
    <lineage>
        <taxon>Eukaryota</taxon>
        <taxon>Viridiplantae</taxon>
        <taxon>Streptophyta</taxon>
        <taxon>Embryophyta</taxon>
        <taxon>Tracheophyta</taxon>
        <taxon>Spermatophyta</taxon>
        <taxon>Magnoliopsida</taxon>
        <taxon>eudicotyledons</taxon>
        <taxon>Gunneridae</taxon>
        <taxon>Pentapetalae</taxon>
        <taxon>asterids</taxon>
        <taxon>lamiids</taxon>
        <taxon>Solanales</taxon>
        <taxon>Solanaceae</taxon>
        <taxon>Solanoideae</taxon>
        <taxon>Solaneae</taxon>
        <taxon>Solanum</taxon>
    </lineage>
</organism>
<dbReference type="Proteomes" id="UP001234989">
    <property type="component" value="Chromosome 10"/>
</dbReference>
<evidence type="ECO:0000313" key="3">
    <source>
        <dbReference type="Proteomes" id="UP001234989"/>
    </source>
</evidence>
<dbReference type="PROSITE" id="PS50994">
    <property type="entry name" value="INTEGRASE"/>
    <property type="match status" value="1"/>
</dbReference>
<protein>
    <recommendedName>
        <fullName evidence="1">Integrase catalytic domain-containing protein</fullName>
    </recommendedName>
</protein>
<sequence length="174" mass="20615">MEEAHSSKYSIHPGFKKMYGDLRKFYWLSSMKKCIAEFGAKCPNCQEVKVEHQRPGGMVQNIELPEWKWEMINMDFIIDRGAQFTALFWKFFQKGLGSKVNLSTAFHPQIDGQTERTIQTLEDMLRDCVIDFKGNWYDHLPLIEFSYNNSYYKALSFYDLSEEINERFYDKNQG</sequence>
<dbReference type="InterPro" id="IPR001584">
    <property type="entry name" value="Integrase_cat-core"/>
</dbReference>
<dbReference type="PANTHER" id="PTHR37984">
    <property type="entry name" value="PROTEIN CBG26694"/>
    <property type="match status" value="1"/>
</dbReference>
<proteinExistence type="predicted"/>
<accession>A0AAF0URF7</accession>
<dbReference type="AlphaFoldDB" id="A0AAF0URF7"/>
<dbReference type="InterPro" id="IPR036397">
    <property type="entry name" value="RNaseH_sf"/>
</dbReference>
<dbReference type="InterPro" id="IPR050951">
    <property type="entry name" value="Retrovirus_Pol_polyprotein"/>
</dbReference>
<evidence type="ECO:0000259" key="1">
    <source>
        <dbReference type="PROSITE" id="PS50994"/>
    </source>
</evidence>
<reference evidence="2" key="1">
    <citation type="submission" date="2023-08" db="EMBL/GenBank/DDBJ databases">
        <title>A de novo genome assembly of Solanum verrucosum Schlechtendal, a Mexican diploid species geographically isolated from the other diploid A-genome species in potato relatives.</title>
        <authorList>
            <person name="Hosaka K."/>
        </authorList>
    </citation>
    <scope>NUCLEOTIDE SEQUENCE</scope>
    <source>
        <tissue evidence="2">Young leaves</tissue>
    </source>
</reference>
<dbReference type="InterPro" id="IPR012337">
    <property type="entry name" value="RNaseH-like_sf"/>
</dbReference>
<dbReference type="InterPro" id="IPR041588">
    <property type="entry name" value="Integrase_H2C2"/>
</dbReference>